<evidence type="ECO:0000256" key="1">
    <source>
        <dbReference type="SAM" id="MobiDB-lite"/>
    </source>
</evidence>
<accession>A0ABW4TCR2</accession>
<sequence length="1047" mass="112851">MAIRSAPLAALSVLILSMLVAVPAHAAAPLSAWVQSAADRAFSSSTRPSGAPASIALRAARGETEAAQILVRSTTPVTGVQVAAGALSSQSGAVIPASAITVRREYNHPHISKIGVHQNPPDGGTAYYDALVENTPQSLAADLTLPYHYSVRVPAAQAPGTYTGTATVRSDAGDVAVNVAVTVYDVTIPPADRSTFKMNNWFTSAGWDYNGTIRSIPAQYGVQMFDANWWRVIENIAANHARHRNNVIFADFQALLIPDTTVDAAGNYTFGWGTFDRFVQTFVDAGAMQYIYTPHLLEGLPNDVVKLDMIKKVNGVVQRVLADPDTAETNAYLTRLFPALKAHLDAKGWTNLFYMSALDEPSTANQVNAARWLYAKYRQYFPNPLTNEAHLAVLPAMEGDLTTATPYTGLYDGNVGYYQRRRLSGADLWLYNCIVPQDKRMNRFISYHLASTRLTPWLTWKIGGTGYLHWGWNFWWDFSDLNRPSDTFDDWQTGDNWLVRPNKAAYDIYDSVRSEAQLDGLEDVELLNLLARTKPVTARAIANTLITDSVSYEQSGLEVDNRHRQILDALVTPGPDLSFPYADDFAAGETSWRHSAGTWSVSGGEYVQSDSSANWGVTAALEGRAYRDVVAGVDLRITGVNASGGNTNWAGLMVRNLNATDMDTGYLVALRDNGQVFVYRSGVALGSASVPGYVSGQWTRLRVAARGGTITVYAGARKVLTVTDDAYPVGGLALVTGGASARFDNVRINPETNPAEGRTVTASSSYEGDGWSAPAAVDGTRTGVGWSSSAANMGTNHTEWIQVDLGGSRPLSRIDLHPRADGSNTGLGFPVDFTVQVSADGSSWTTVATRTGFPRPGAGAQTFPFPTTGVRYIKVTGTNLSTDQLGHYHMQLAEIEAVGGNLAAGRPVTASSSVEYLNEGWLRADLTDGSRSALWHSMGWSSLPGAASRTEWAAVDLGGPSLVSRVDLYARSDGENTGNGFPVDFTIQVSADGSSWTSVAARTGYPRPGATAQSFSFAPITARHVRVVGTAHRNDPYHMQLAELEVH</sequence>
<dbReference type="Proteomes" id="UP001597368">
    <property type="component" value="Unassembled WGS sequence"/>
</dbReference>
<organism evidence="4 5">
    <name type="scientific">Nonomuraea mangrovi</name>
    <dbReference type="NCBI Taxonomy" id="2316207"/>
    <lineage>
        <taxon>Bacteria</taxon>
        <taxon>Bacillati</taxon>
        <taxon>Actinomycetota</taxon>
        <taxon>Actinomycetes</taxon>
        <taxon>Streptosporangiales</taxon>
        <taxon>Streptosporangiaceae</taxon>
        <taxon>Nonomuraea</taxon>
    </lineage>
</organism>
<evidence type="ECO:0000313" key="5">
    <source>
        <dbReference type="Proteomes" id="UP001597368"/>
    </source>
</evidence>
<dbReference type="PROSITE" id="PS50022">
    <property type="entry name" value="FA58C_3"/>
    <property type="match status" value="2"/>
</dbReference>
<dbReference type="Pfam" id="PF13320">
    <property type="entry name" value="GH123_cat"/>
    <property type="match status" value="1"/>
</dbReference>
<comment type="caution">
    <text evidence="4">The sequence shown here is derived from an EMBL/GenBank/DDBJ whole genome shotgun (WGS) entry which is preliminary data.</text>
</comment>
<feature type="chain" id="PRO_5045064616" evidence="2">
    <location>
        <begin position="27"/>
        <end position="1047"/>
    </location>
</feature>
<dbReference type="Pfam" id="PF22680">
    <property type="entry name" value="Glyco_hydro_123_N_2"/>
    <property type="match status" value="1"/>
</dbReference>
<gene>
    <name evidence="4" type="ORF">ACFSKW_42455</name>
</gene>
<name>A0ABW4TCR2_9ACTN</name>
<dbReference type="InterPro" id="IPR053850">
    <property type="entry name" value="Glyco_hydro_123_N_2"/>
</dbReference>
<feature type="region of interest" description="Disordered" evidence="1">
    <location>
        <begin position="748"/>
        <end position="773"/>
    </location>
</feature>
<feature type="signal peptide" evidence="2">
    <location>
        <begin position="1"/>
        <end position="26"/>
    </location>
</feature>
<dbReference type="InterPro" id="IPR000421">
    <property type="entry name" value="FA58C"/>
</dbReference>
<dbReference type="PANTHER" id="PTHR45713">
    <property type="entry name" value="FTP DOMAIN-CONTAINING PROTEIN"/>
    <property type="match status" value="1"/>
</dbReference>
<evidence type="ECO:0000313" key="4">
    <source>
        <dbReference type="EMBL" id="MFD1938159.1"/>
    </source>
</evidence>
<dbReference type="InterPro" id="IPR025150">
    <property type="entry name" value="GH123_cat"/>
</dbReference>
<dbReference type="InterPro" id="IPR008979">
    <property type="entry name" value="Galactose-bd-like_sf"/>
</dbReference>
<feature type="domain" description="F5/8 type C" evidence="3">
    <location>
        <begin position="743"/>
        <end position="875"/>
    </location>
</feature>
<feature type="domain" description="F5/8 type C" evidence="3">
    <location>
        <begin position="890"/>
        <end position="1047"/>
    </location>
</feature>
<dbReference type="PANTHER" id="PTHR45713:SF6">
    <property type="entry name" value="F5_8 TYPE C DOMAIN-CONTAINING PROTEIN"/>
    <property type="match status" value="1"/>
</dbReference>
<dbReference type="SUPFAM" id="SSF49785">
    <property type="entry name" value="Galactose-binding domain-like"/>
    <property type="match status" value="2"/>
</dbReference>
<dbReference type="EMBL" id="JBHUFV010000061">
    <property type="protein sequence ID" value="MFD1938159.1"/>
    <property type="molecule type" value="Genomic_DNA"/>
</dbReference>
<proteinExistence type="predicted"/>
<evidence type="ECO:0000259" key="3">
    <source>
        <dbReference type="PROSITE" id="PS50022"/>
    </source>
</evidence>
<dbReference type="Gene3D" id="2.60.120.560">
    <property type="entry name" value="Exo-inulinase, domain 1"/>
    <property type="match status" value="1"/>
</dbReference>
<dbReference type="InterPro" id="IPR051941">
    <property type="entry name" value="BG_Antigen-Binding_Lectin"/>
</dbReference>
<keyword evidence="2" id="KW-0732">Signal</keyword>
<dbReference type="RefSeq" id="WP_379579974.1">
    <property type="nucleotide sequence ID" value="NZ_JBHUFV010000061.1"/>
</dbReference>
<keyword evidence="5" id="KW-1185">Reference proteome</keyword>
<evidence type="ECO:0000256" key="2">
    <source>
        <dbReference type="SAM" id="SignalP"/>
    </source>
</evidence>
<dbReference type="Pfam" id="PF00754">
    <property type="entry name" value="F5_F8_type_C"/>
    <property type="match status" value="2"/>
</dbReference>
<reference evidence="5" key="1">
    <citation type="journal article" date="2019" name="Int. J. Syst. Evol. Microbiol.">
        <title>The Global Catalogue of Microorganisms (GCM) 10K type strain sequencing project: providing services to taxonomists for standard genome sequencing and annotation.</title>
        <authorList>
            <consortium name="The Broad Institute Genomics Platform"/>
            <consortium name="The Broad Institute Genome Sequencing Center for Infectious Disease"/>
            <person name="Wu L."/>
            <person name="Ma J."/>
        </authorList>
    </citation>
    <scope>NUCLEOTIDE SEQUENCE [LARGE SCALE GENOMIC DNA]</scope>
    <source>
        <strain evidence="5">ICMP 6774ER</strain>
    </source>
</reference>
<dbReference type="Gene3D" id="2.60.120.260">
    <property type="entry name" value="Galactose-binding domain-like"/>
    <property type="match status" value="2"/>
</dbReference>
<protein>
    <submittedName>
        <fullName evidence="4">Discoidin domain-containing protein</fullName>
    </submittedName>
</protein>